<comment type="subcellular location">
    <subcellularLocation>
        <location evidence="5">Cytoplasm</location>
    </subcellularLocation>
    <text evidence="5">Associates with late stage pre-50S ribosomal subunits.</text>
</comment>
<evidence type="ECO:0000256" key="5">
    <source>
        <dbReference type="HAMAP-Rule" id="MF_00765"/>
    </source>
</evidence>
<name>I1YE80_METFJ</name>
<reference evidence="6 7" key="1">
    <citation type="journal article" date="2012" name="J. Bacteriol.">
        <title>Complete genome sequences of Methylophaga sp. strain JAM1 and Methylophaga sp. strain JAM7.</title>
        <authorList>
            <person name="Villeneuve C."/>
            <person name="Martineau C."/>
            <person name="Mauffrey F."/>
            <person name="Villemur R."/>
        </authorList>
    </citation>
    <scope>NUCLEOTIDE SEQUENCE [LARGE SCALE GENOMIC DNA]</scope>
    <source>
        <strain evidence="6 7">JAM7</strain>
    </source>
</reference>
<dbReference type="PANTHER" id="PTHR38101:SF1">
    <property type="entry name" value="UPF0307 PROTEIN YJGA"/>
    <property type="match status" value="1"/>
</dbReference>
<keyword evidence="3 5" id="KW-0699">rRNA-binding</keyword>
<evidence type="ECO:0000256" key="4">
    <source>
        <dbReference type="ARBA" id="ARBA00022884"/>
    </source>
</evidence>
<dbReference type="PATRIC" id="fig|754477.3.peg.39"/>
<evidence type="ECO:0000313" key="7">
    <source>
        <dbReference type="Proteomes" id="UP000009145"/>
    </source>
</evidence>
<keyword evidence="4 5" id="KW-0694">RNA-binding</keyword>
<dbReference type="KEGG" id="mec:Q7C_38"/>
<dbReference type="GO" id="GO:0019843">
    <property type="term" value="F:rRNA binding"/>
    <property type="evidence" value="ECO:0007669"/>
    <property type="project" value="UniProtKB-UniRule"/>
</dbReference>
<dbReference type="RefSeq" id="WP_014702676.1">
    <property type="nucleotide sequence ID" value="NC_017856.1"/>
</dbReference>
<dbReference type="InterPro" id="IPR006839">
    <property type="entry name" value="DarP"/>
</dbReference>
<comment type="similarity">
    <text evidence="5">Belongs to the DarP family.</text>
</comment>
<dbReference type="EMBL" id="CP003380">
    <property type="protein sequence ID" value="AFJ01223.1"/>
    <property type="molecule type" value="Genomic_DNA"/>
</dbReference>
<keyword evidence="7" id="KW-1185">Reference proteome</keyword>
<dbReference type="AlphaFoldDB" id="I1YE80"/>
<evidence type="ECO:0000256" key="2">
    <source>
        <dbReference type="ARBA" id="ARBA00022517"/>
    </source>
</evidence>
<dbReference type="PANTHER" id="PTHR38101">
    <property type="entry name" value="UPF0307 PROTEIN YJGA"/>
    <property type="match status" value="1"/>
</dbReference>
<evidence type="ECO:0000256" key="1">
    <source>
        <dbReference type="ARBA" id="ARBA00022490"/>
    </source>
</evidence>
<dbReference type="CDD" id="cd16331">
    <property type="entry name" value="YjgA-like"/>
    <property type="match status" value="1"/>
</dbReference>
<dbReference type="Gene3D" id="1.10.60.30">
    <property type="entry name" value="PSPTO4464-like domains"/>
    <property type="match status" value="2"/>
</dbReference>
<dbReference type="GO" id="GO:0043022">
    <property type="term" value="F:ribosome binding"/>
    <property type="evidence" value="ECO:0007669"/>
    <property type="project" value="UniProtKB-UniRule"/>
</dbReference>
<dbReference type="OrthoDB" id="5293604at2"/>
<gene>
    <name evidence="5" type="primary">darP</name>
    <name evidence="6" type="ordered locus">Q7C_38</name>
</gene>
<evidence type="ECO:0000256" key="3">
    <source>
        <dbReference type="ARBA" id="ARBA00022730"/>
    </source>
</evidence>
<dbReference type="HOGENOM" id="CLU_106757_3_0_6"/>
<dbReference type="NCBIfam" id="NF003593">
    <property type="entry name" value="PRK05255.1-1"/>
    <property type="match status" value="1"/>
</dbReference>
<dbReference type="Proteomes" id="UP000009145">
    <property type="component" value="Chromosome"/>
</dbReference>
<proteinExistence type="inferred from homology"/>
<dbReference type="HAMAP" id="MF_00765">
    <property type="entry name" value="DarP"/>
    <property type="match status" value="1"/>
</dbReference>
<dbReference type="PIRSF" id="PIRSF016183">
    <property type="entry name" value="UCP016183"/>
    <property type="match status" value="1"/>
</dbReference>
<dbReference type="STRING" id="754477.Q7C_38"/>
<organism evidence="6 7">
    <name type="scientific">Methylophaga frappieri (strain ATCC BAA-2434 / DSM 25690 / JAM7)</name>
    <dbReference type="NCBI Taxonomy" id="754477"/>
    <lineage>
        <taxon>Bacteria</taxon>
        <taxon>Pseudomonadati</taxon>
        <taxon>Pseudomonadota</taxon>
        <taxon>Gammaproteobacteria</taxon>
        <taxon>Thiotrichales</taxon>
        <taxon>Piscirickettsiaceae</taxon>
        <taxon>Methylophaga</taxon>
    </lineage>
</organism>
<dbReference type="GO" id="GO:1902626">
    <property type="term" value="P:assembly of large subunit precursor of preribosome"/>
    <property type="evidence" value="ECO:0007669"/>
    <property type="project" value="UniProtKB-UniRule"/>
</dbReference>
<comment type="function">
    <text evidence="5">Member of a network of 50S ribosomal subunit biogenesis factors which assembles along the 30S-50S interface, preventing incorrect 23S rRNA structures from forming. Promotes peptidyl transferase center (PTC) maturation.</text>
</comment>
<dbReference type="GO" id="GO:0005829">
    <property type="term" value="C:cytosol"/>
    <property type="evidence" value="ECO:0007669"/>
    <property type="project" value="TreeGrafter"/>
</dbReference>
<dbReference type="InterPro" id="IPR023153">
    <property type="entry name" value="DarP_sf"/>
</dbReference>
<dbReference type="Pfam" id="PF04751">
    <property type="entry name" value="DarP"/>
    <property type="match status" value="1"/>
</dbReference>
<accession>I1YE80</accession>
<dbReference type="SUPFAM" id="SSF158710">
    <property type="entry name" value="PSPTO4464-like"/>
    <property type="match status" value="1"/>
</dbReference>
<dbReference type="eggNOG" id="COG3028">
    <property type="taxonomic scope" value="Bacteria"/>
</dbReference>
<keyword evidence="1 5" id="KW-0963">Cytoplasm</keyword>
<protein>
    <recommendedName>
        <fullName evidence="5">Dual-action ribosomal maturation protein DarP</fullName>
    </recommendedName>
    <alternativeName>
        <fullName evidence="5">Large ribosomal subunit assembly factor DarP</fullName>
    </alternativeName>
</protein>
<sequence>MAHDDDWASFSEDTDKSKSQLKREMLACRELGQHLIQLPESDLKKLDIDADLLEAVLDAQKMQKGALKRQTGFIGGLIADNDPETIRVQIQQLGQPHRQETAVFHQLENWRDRLIANDDKVMQEIFTKFPLFDSQHARQLVRNANREAEKNQPPKSARLLFQYLKQLRTD</sequence>
<keyword evidence="2 5" id="KW-0690">Ribosome biogenesis</keyword>
<evidence type="ECO:0000313" key="6">
    <source>
        <dbReference type="EMBL" id="AFJ01223.1"/>
    </source>
</evidence>